<name>A0AAV4E1R2_9GAST</name>
<reference evidence="2 3" key="1">
    <citation type="journal article" date="2021" name="Elife">
        <title>Chloroplast acquisition without the gene transfer in kleptoplastic sea slugs, Plakobranchus ocellatus.</title>
        <authorList>
            <person name="Maeda T."/>
            <person name="Takahashi S."/>
            <person name="Yoshida T."/>
            <person name="Shimamura S."/>
            <person name="Takaki Y."/>
            <person name="Nagai Y."/>
            <person name="Toyoda A."/>
            <person name="Suzuki Y."/>
            <person name="Arimoto A."/>
            <person name="Ishii H."/>
            <person name="Satoh N."/>
            <person name="Nishiyama T."/>
            <person name="Hasebe M."/>
            <person name="Maruyama T."/>
            <person name="Minagawa J."/>
            <person name="Obokata J."/>
            <person name="Shigenobu S."/>
        </authorList>
    </citation>
    <scope>NUCLEOTIDE SEQUENCE [LARGE SCALE GENOMIC DNA]</scope>
</reference>
<keyword evidence="3" id="KW-1185">Reference proteome</keyword>
<feature type="compositionally biased region" description="Acidic residues" evidence="1">
    <location>
        <begin position="114"/>
        <end position="142"/>
    </location>
</feature>
<evidence type="ECO:0000256" key="1">
    <source>
        <dbReference type="SAM" id="MobiDB-lite"/>
    </source>
</evidence>
<accession>A0AAV4E1R2</accession>
<dbReference type="EMBL" id="BLXT01008609">
    <property type="protein sequence ID" value="GFO50424.1"/>
    <property type="molecule type" value="Genomic_DNA"/>
</dbReference>
<gene>
    <name evidence="2" type="ORF">PoB_007692900</name>
</gene>
<dbReference type="AlphaFoldDB" id="A0AAV4E1R2"/>
<dbReference type="Proteomes" id="UP000735302">
    <property type="component" value="Unassembled WGS sequence"/>
</dbReference>
<organism evidence="2 3">
    <name type="scientific">Plakobranchus ocellatus</name>
    <dbReference type="NCBI Taxonomy" id="259542"/>
    <lineage>
        <taxon>Eukaryota</taxon>
        <taxon>Metazoa</taxon>
        <taxon>Spiralia</taxon>
        <taxon>Lophotrochozoa</taxon>
        <taxon>Mollusca</taxon>
        <taxon>Gastropoda</taxon>
        <taxon>Heterobranchia</taxon>
        <taxon>Euthyneura</taxon>
        <taxon>Panpulmonata</taxon>
        <taxon>Sacoglossa</taxon>
        <taxon>Placobranchoidea</taxon>
        <taxon>Plakobranchidae</taxon>
        <taxon>Plakobranchus</taxon>
    </lineage>
</organism>
<sequence length="142" mass="16400">MWGEHAKSNNSKSSSLNHRNDSCILTVRIAMLYTDVSPHFYYDARFDGLEMHKVNLKLRLEHRSVLFVYAILCANRRQLCCILLTTRLTDLRGFQGCIILRMIITFSVTAVAGDIDDDDDDDDDDEEEEEEEEDDDDDCDDN</sequence>
<evidence type="ECO:0000313" key="3">
    <source>
        <dbReference type="Proteomes" id="UP000735302"/>
    </source>
</evidence>
<protein>
    <submittedName>
        <fullName evidence="2">Uncharacterized protein</fullName>
    </submittedName>
</protein>
<evidence type="ECO:0000313" key="2">
    <source>
        <dbReference type="EMBL" id="GFO50424.1"/>
    </source>
</evidence>
<proteinExistence type="predicted"/>
<comment type="caution">
    <text evidence="2">The sequence shown here is derived from an EMBL/GenBank/DDBJ whole genome shotgun (WGS) entry which is preliminary data.</text>
</comment>
<feature type="region of interest" description="Disordered" evidence="1">
    <location>
        <begin position="113"/>
        <end position="142"/>
    </location>
</feature>